<name>A0A9J5W6F6_SOLCO</name>
<feature type="region of interest" description="Disordered" evidence="1">
    <location>
        <begin position="25"/>
        <end position="66"/>
    </location>
</feature>
<accession>A0A9J5W6F6</accession>
<evidence type="ECO:0000313" key="2">
    <source>
        <dbReference type="EMBL" id="KAG5570800.1"/>
    </source>
</evidence>
<gene>
    <name evidence="2" type="ORF">H5410_060566</name>
</gene>
<dbReference type="Proteomes" id="UP000824120">
    <property type="component" value="Chromosome 12"/>
</dbReference>
<dbReference type="EMBL" id="JACXVP010000012">
    <property type="protein sequence ID" value="KAG5570800.1"/>
    <property type="molecule type" value="Genomic_DNA"/>
</dbReference>
<organism evidence="2 3">
    <name type="scientific">Solanum commersonii</name>
    <name type="common">Commerson's wild potato</name>
    <name type="synonym">Commerson's nightshade</name>
    <dbReference type="NCBI Taxonomy" id="4109"/>
    <lineage>
        <taxon>Eukaryota</taxon>
        <taxon>Viridiplantae</taxon>
        <taxon>Streptophyta</taxon>
        <taxon>Embryophyta</taxon>
        <taxon>Tracheophyta</taxon>
        <taxon>Spermatophyta</taxon>
        <taxon>Magnoliopsida</taxon>
        <taxon>eudicotyledons</taxon>
        <taxon>Gunneridae</taxon>
        <taxon>Pentapetalae</taxon>
        <taxon>asterids</taxon>
        <taxon>lamiids</taxon>
        <taxon>Solanales</taxon>
        <taxon>Solanaceae</taxon>
        <taxon>Solanoideae</taxon>
        <taxon>Solaneae</taxon>
        <taxon>Solanum</taxon>
    </lineage>
</organism>
<proteinExistence type="predicted"/>
<comment type="caution">
    <text evidence="2">The sequence shown here is derived from an EMBL/GenBank/DDBJ whole genome shotgun (WGS) entry which is preliminary data.</text>
</comment>
<reference evidence="2 3" key="1">
    <citation type="submission" date="2020-09" db="EMBL/GenBank/DDBJ databases">
        <title>De no assembly of potato wild relative species, Solanum commersonii.</title>
        <authorList>
            <person name="Cho K."/>
        </authorList>
    </citation>
    <scope>NUCLEOTIDE SEQUENCE [LARGE SCALE GENOMIC DNA]</scope>
    <source>
        <strain evidence="2">LZ3.2</strain>
        <tissue evidence="2">Leaf</tissue>
    </source>
</reference>
<dbReference type="AlphaFoldDB" id="A0A9J5W6F6"/>
<sequence>MTIDGKVIITVTITVKELDSIKHLNPSRRDTSAGSGVRFDQSDPNTLARTKKKIGEEEISFMATES</sequence>
<evidence type="ECO:0000256" key="1">
    <source>
        <dbReference type="SAM" id="MobiDB-lite"/>
    </source>
</evidence>
<protein>
    <submittedName>
        <fullName evidence="2">Uncharacterized protein</fullName>
    </submittedName>
</protein>
<keyword evidence="3" id="KW-1185">Reference proteome</keyword>
<evidence type="ECO:0000313" key="3">
    <source>
        <dbReference type="Proteomes" id="UP000824120"/>
    </source>
</evidence>